<feature type="region of interest" description="Disordered" evidence="1">
    <location>
        <begin position="1"/>
        <end position="57"/>
    </location>
</feature>
<sequence>MAKNKKSDRSQHKTSPAQRGEQQAQTSAIETQAEERISPVTPSDMAQKGRQKRFGHN</sequence>
<organism evidence="2 3">
    <name type="scientific">Streptomyces ficellus</name>
    <dbReference type="NCBI Taxonomy" id="1977088"/>
    <lineage>
        <taxon>Bacteria</taxon>
        <taxon>Bacillati</taxon>
        <taxon>Actinomycetota</taxon>
        <taxon>Actinomycetes</taxon>
        <taxon>Kitasatosporales</taxon>
        <taxon>Streptomycetaceae</taxon>
        <taxon>Streptomyces</taxon>
    </lineage>
</organism>
<evidence type="ECO:0000313" key="2">
    <source>
        <dbReference type="EMBL" id="MDN3297095.1"/>
    </source>
</evidence>
<dbReference type="Proteomes" id="UP001174050">
    <property type="component" value="Unassembled WGS sequence"/>
</dbReference>
<gene>
    <name evidence="2" type="ORF">QWM81_24225</name>
</gene>
<keyword evidence="3" id="KW-1185">Reference proteome</keyword>
<feature type="compositionally biased region" description="Basic and acidic residues" evidence="1">
    <location>
        <begin position="1"/>
        <end position="11"/>
    </location>
</feature>
<evidence type="ECO:0000256" key="1">
    <source>
        <dbReference type="SAM" id="MobiDB-lite"/>
    </source>
</evidence>
<name>A0ABT7ZC58_9ACTN</name>
<evidence type="ECO:0008006" key="4">
    <source>
        <dbReference type="Google" id="ProtNLM"/>
    </source>
</evidence>
<feature type="compositionally biased region" description="Polar residues" evidence="1">
    <location>
        <begin position="13"/>
        <end position="30"/>
    </location>
</feature>
<comment type="caution">
    <text evidence="2">The sequence shown here is derived from an EMBL/GenBank/DDBJ whole genome shotgun (WGS) entry which is preliminary data.</text>
</comment>
<reference evidence="2" key="1">
    <citation type="submission" date="2023-06" db="EMBL/GenBank/DDBJ databases">
        <title>WGS-Sequencing of Streptomyces ficellus isolate 21 collected from sand in Gara Djebilet Iron Mine in Algeria.</title>
        <authorList>
            <person name="Zegers G.P."/>
            <person name="Gomez A."/>
            <person name="Gueddou A."/>
            <person name="Zahara A.F."/>
            <person name="Worth M."/>
            <person name="Sevigny J.L."/>
            <person name="Tisa L."/>
        </authorList>
    </citation>
    <scope>NUCLEOTIDE SEQUENCE</scope>
    <source>
        <strain evidence="2">AS11</strain>
    </source>
</reference>
<dbReference type="EMBL" id="JAUEPL010000044">
    <property type="protein sequence ID" value="MDN3297095.1"/>
    <property type="molecule type" value="Genomic_DNA"/>
</dbReference>
<accession>A0ABT7ZC58</accession>
<proteinExistence type="predicted"/>
<protein>
    <recommendedName>
        <fullName evidence="4">Small hydrophilic protein</fullName>
    </recommendedName>
</protein>
<evidence type="ECO:0000313" key="3">
    <source>
        <dbReference type="Proteomes" id="UP001174050"/>
    </source>
</evidence>
<dbReference type="RefSeq" id="WP_290114444.1">
    <property type="nucleotide sequence ID" value="NZ_JAUEPL010000044.1"/>
</dbReference>